<comment type="caution">
    <text evidence="3">The sequence shown here is derived from an EMBL/GenBank/DDBJ whole genome shotgun (WGS) entry which is preliminary data.</text>
</comment>
<dbReference type="RefSeq" id="WP_230562212.1">
    <property type="nucleotide sequence ID" value="NZ_JAJITC010000007.1"/>
</dbReference>
<keyword evidence="1" id="KW-0732">Signal</keyword>
<dbReference type="Proteomes" id="UP001430614">
    <property type="component" value="Unassembled WGS sequence"/>
</dbReference>
<keyword evidence="4" id="KW-1185">Reference proteome</keyword>
<organism evidence="3 4">
    <name type="scientific">Paraburkholderia translucens</name>
    <dbReference type="NCBI Taxonomy" id="2886945"/>
    <lineage>
        <taxon>Bacteria</taxon>
        <taxon>Pseudomonadati</taxon>
        <taxon>Pseudomonadota</taxon>
        <taxon>Betaproteobacteria</taxon>
        <taxon>Burkholderiales</taxon>
        <taxon>Burkholderiaceae</taxon>
        <taxon>Paraburkholderia</taxon>
    </lineage>
</organism>
<dbReference type="SUPFAM" id="SSF50346">
    <property type="entry name" value="PRC-barrel domain"/>
    <property type="match status" value="1"/>
</dbReference>
<dbReference type="PANTHER" id="PTHR36505">
    <property type="entry name" value="BLR1072 PROTEIN"/>
    <property type="match status" value="1"/>
</dbReference>
<evidence type="ECO:0000313" key="4">
    <source>
        <dbReference type="Proteomes" id="UP001430614"/>
    </source>
</evidence>
<dbReference type="Gene3D" id="2.30.30.240">
    <property type="entry name" value="PRC-barrel domain"/>
    <property type="match status" value="1"/>
</dbReference>
<evidence type="ECO:0000256" key="1">
    <source>
        <dbReference type="SAM" id="SignalP"/>
    </source>
</evidence>
<proteinExistence type="predicted"/>
<protein>
    <submittedName>
        <fullName evidence="3">PRC-barrel domain-containing protein</fullName>
    </submittedName>
</protein>
<dbReference type="PANTHER" id="PTHR36505:SF1">
    <property type="entry name" value="BLR1072 PROTEIN"/>
    <property type="match status" value="1"/>
</dbReference>
<feature type="chain" id="PRO_5045483174" evidence="1">
    <location>
        <begin position="25"/>
        <end position="130"/>
    </location>
</feature>
<gene>
    <name evidence="3" type="ORF">LJ655_15950</name>
</gene>
<evidence type="ECO:0000313" key="3">
    <source>
        <dbReference type="EMBL" id="MCC8403365.1"/>
    </source>
</evidence>
<feature type="domain" description="PRC-barrel" evidence="2">
    <location>
        <begin position="44"/>
        <end position="110"/>
    </location>
</feature>
<dbReference type="InterPro" id="IPR027275">
    <property type="entry name" value="PRC-brl_dom"/>
</dbReference>
<dbReference type="Pfam" id="PF05239">
    <property type="entry name" value="PRC"/>
    <property type="match status" value="1"/>
</dbReference>
<evidence type="ECO:0000259" key="2">
    <source>
        <dbReference type="Pfam" id="PF05239"/>
    </source>
</evidence>
<accession>A0ABS8KF07</accession>
<reference evidence="3 4" key="1">
    <citation type="submission" date="2021-11" db="EMBL/GenBank/DDBJ databases">
        <authorList>
            <person name="Oh E.-T."/>
            <person name="Kim S.-B."/>
        </authorList>
    </citation>
    <scope>NUCLEOTIDE SEQUENCE [LARGE SCALE GENOMIC DNA]</scope>
    <source>
        <strain evidence="3 4">MMS20-SJTN17</strain>
    </source>
</reference>
<feature type="signal peptide" evidence="1">
    <location>
        <begin position="1"/>
        <end position="24"/>
    </location>
</feature>
<sequence length="130" mass="13961">MKSYIATLPATLLILALTSGTLQAQGSPQPINAKRVDVVQLATGYRASKIDGAPVFNHSHDKIGTIDDLIIGPNNPVPYAILSVGGFLGMGTHLVAVPWNSLQIVDRQMRLPDATKESLKALPEFRYAPD</sequence>
<dbReference type="EMBL" id="JAJITC010000007">
    <property type="protein sequence ID" value="MCC8403365.1"/>
    <property type="molecule type" value="Genomic_DNA"/>
</dbReference>
<name>A0ABS8KF07_9BURK</name>
<dbReference type="InterPro" id="IPR011033">
    <property type="entry name" value="PRC_barrel-like_sf"/>
</dbReference>